<feature type="domain" description="PpiC" evidence="7">
    <location>
        <begin position="165"/>
        <end position="262"/>
    </location>
</feature>
<name>A0A1Y5T7Q3_9RHOB</name>
<proteinExistence type="predicted"/>
<evidence type="ECO:0000256" key="5">
    <source>
        <dbReference type="PROSITE-ProRule" id="PRU00278"/>
    </source>
</evidence>
<keyword evidence="5" id="KW-0697">Rotamase</keyword>
<dbReference type="InterPro" id="IPR050280">
    <property type="entry name" value="OMP_Chaperone_SurA"/>
</dbReference>
<evidence type="ECO:0000313" key="8">
    <source>
        <dbReference type="EMBL" id="SLN57764.1"/>
    </source>
</evidence>
<dbReference type="PANTHER" id="PTHR47637:SF1">
    <property type="entry name" value="CHAPERONE SURA"/>
    <property type="match status" value="1"/>
</dbReference>
<sequence length="403" mass="43183">MTVAPLRLAAALALTLGIAVASPVTAQSPFSPAAHVNETIITGFEVDQRQRMLEVFRAPDATRQAALDDLVDERLQLNEAARRGITVTPTEQIEGEEEFAARADLSREAFIAQLQSDGVDPATFADFVRAGVAWRKVVQQQFGPGQVQVSDRDVARAADAPPEPGLRVLVNEIILPANTPQRAQQAQALAPRISAINSSDAFAAAAREYSATPSRDQGGAIDWLEISNLPPQIGQLILNLSPGEVTQPIPLPNALAFFQLRQIGEVAARSGPTTLEYAALYLPGGRSEATLAQAAQIAARVDTCDGLETMGPAQRDTLPVAQIPQDVALELARLDPGEISTSLTRADGQTLVVLMLCNRSYRPADAEEPDLGRLRNALLASRASERADSYLSELRANASIRYE</sequence>
<keyword evidence="9" id="KW-1185">Reference proteome</keyword>
<dbReference type="PANTHER" id="PTHR47637">
    <property type="entry name" value="CHAPERONE SURA"/>
    <property type="match status" value="1"/>
</dbReference>
<evidence type="ECO:0000256" key="2">
    <source>
        <dbReference type="ARBA" id="ARBA00022729"/>
    </source>
</evidence>
<dbReference type="PROSITE" id="PS50198">
    <property type="entry name" value="PPIC_PPIASE_2"/>
    <property type="match status" value="1"/>
</dbReference>
<evidence type="ECO:0000313" key="9">
    <source>
        <dbReference type="Proteomes" id="UP000193870"/>
    </source>
</evidence>
<dbReference type="Gene3D" id="3.10.50.40">
    <property type="match status" value="1"/>
</dbReference>
<dbReference type="InterPro" id="IPR000297">
    <property type="entry name" value="PPIase_PpiC"/>
</dbReference>
<dbReference type="InterPro" id="IPR027304">
    <property type="entry name" value="Trigger_fact/SurA_dom_sf"/>
</dbReference>
<evidence type="ECO:0000259" key="7">
    <source>
        <dbReference type="PROSITE" id="PS50198"/>
    </source>
</evidence>
<evidence type="ECO:0000256" key="6">
    <source>
        <dbReference type="SAM" id="SignalP"/>
    </source>
</evidence>
<protein>
    <recommendedName>
        <fullName evidence="1">Parvulin-like PPIase</fullName>
    </recommendedName>
    <alternativeName>
        <fullName evidence="3">Peptidyl-prolyl cis-trans isomerase plp</fullName>
    </alternativeName>
    <alternativeName>
        <fullName evidence="4">Rotamase plp</fullName>
    </alternativeName>
</protein>
<organism evidence="8 9">
    <name type="scientific">Palleronia marisminoris</name>
    <dbReference type="NCBI Taxonomy" id="315423"/>
    <lineage>
        <taxon>Bacteria</taxon>
        <taxon>Pseudomonadati</taxon>
        <taxon>Pseudomonadota</taxon>
        <taxon>Alphaproteobacteria</taxon>
        <taxon>Rhodobacterales</taxon>
        <taxon>Roseobacteraceae</taxon>
        <taxon>Palleronia</taxon>
    </lineage>
</organism>
<accession>A0A1Y5T7Q3</accession>
<dbReference type="Pfam" id="PF00639">
    <property type="entry name" value="Rotamase"/>
    <property type="match status" value="1"/>
</dbReference>
<evidence type="ECO:0000256" key="4">
    <source>
        <dbReference type="ARBA" id="ARBA00031484"/>
    </source>
</evidence>
<dbReference type="STRING" id="315423.SAMN04488020_10890"/>
<evidence type="ECO:0000256" key="3">
    <source>
        <dbReference type="ARBA" id="ARBA00030642"/>
    </source>
</evidence>
<dbReference type="SUPFAM" id="SSF109998">
    <property type="entry name" value="Triger factor/SurA peptide-binding domain-like"/>
    <property type="match status" value="1"/>
</dbReference>
<dbReference type="Gene3D" id="1.10.4030.10">
    <property type="entry name" value="Porin chaperone SurA, peptide-binding domain"/>
    <property type="match status" value="1"/>
</dbReference>
<dbReference type="AlphaFoldDB" id="A0A1Y5T7Q3"/>
<evidence type="ECO:0000256" key="1">
    <source>
        <dbReference type="ARBA" id="ARBA00018370"/>
    </source>
</evidence>
<dbReference type="SUPFAM" id="SSF54534">
    <property type="entry name" value="FKBP-like"/>
    <property type="match status" value="1"/>
</dbReference>
<dbReference type="Proteomes" id="UP000193870">
    <property type="component" value="Unassembled WGS sequence"/>
</dbReference>
<dbReference type="EMBL" id="FWFV01000008">
    <property type="protein sequence ID" value="SLN57764.1"/>
    <property type="molecule type" value="Genomic_DNA"/>
</dbReference>
<dbReference type="RefSeq" id="WP_175484653.1">
    <property type="nucleotide sequence ID" value="NZ_FOPF01000008.1"/>
</dbReference>
<keyword evidence="2 6" id="KW-0732">Signal</keyword>
<dbReference type="GO" id="GO:0003755">
    <property type="term" value="F:peptidyl-prolyl cis-trans isomerase activity"/>
    <property type="evidence" value="ECO:0007669"/>
    <property type="project" value="UniProtKB-KW"/>
</dbReference>
<keyword evidence="5 8" id="KW-0413">Isomerase</keyword>
<feature type="signal peptide" evidence="6">
    <location>
        <begin position="1"/>
        <end position="26"/>
    </location>
</feature>
<dbReference type="Pfam" id="PF13624">
    <property type="entry name" value="SurA_N_3"/>
    <property type="match status" value="1"/>
</dbReference>
<gene>
    <name evidence="8" type="primary">surA</name>
    <name evidence="8" type="ORF">PAM7066_02798</name>
</gene>
<dbReference type="InterPro" id="IPR046357">
    <property type="entry name" value="PPIase_dom_sf"/>
</dbReference>
<reference evidence="8 9" key="1">
    <citation type="submission" date="2017-03" db="EMBL/GenBank/DDBJ databases">
        <authorList>
            <person name="Afonso C.L."/>
            <person name="Miller P.J."/>
            <person name="Scott M.A."/>
            <person name="Spackman E."/>
            <person name="Goraichik I."/>
            <person name="Dimitrov K.M."/>
            <person name="Suarez D.L."/>
            <person name="Swayne D.E."/>
        </authorList>
    </citation>
    <scope>NUCLEOTIDE SEQUENCE [LARGE SCALE GENOMIC DNA]</scope>
    <source>
        <strain evidence="8 9">CECT 7066</strain>
    </source>
</reference>
<feature type="chain" id="PRO_5010995327" description="Parvulin-like PPIase" evidence="6">
    <location>
        <begin position="27"/>
        <end position="403"/>
    </location>
</feature>